<dbReference type="Proteomes" id="UP001234178">
    <property type="component" value="Unassembled WGS sequence"/>
</dbReference>
<name>A0ABR0AYF3_9CRUS</name>
<comment type="caution">
    <text evidence="1">The sequence shown here is derived from an EMBL/GenBank/DDBJ whole genome shotgun (WGS) entry which is preliminary data.</text>
</comment>
<dbReference type="EMBL" id="JAOYFB010000039">
    <property type="protein sequence ID" value="KAK4030074.1"/>
    <property type="molecule type" value="Genomic_DNA"/>
</dbReference>
<evidence type="ECO:0000313" key="2">
    <source>
        <dbReference type="Proteomes" id="UP001234178"/>
    </source>
</evidence>
<sequence>MAIITNSLMRCCWNIVNSFSQCSRGVRGHRDFSFLYQYARGFQCLQCSIQLNRDIFASAFRIEVVRKISVIQFESNLRQ</sequence>
<gene>
    <name evidence="1" type="ORF">OUZ56_023032</name>
</gene>
<proteinExistence type="predicted"/>
<accession>A0ABR0AYF3</accession>
<evidence type="ECO:0000313" key="1">
    <source>
        <dbReference type="EMBL" id="KAK4030074.1"/>
    </source>
</evidence>
<keyword evidence="2" id="KW-1185">Reference proteome</keyword>
<protein>
    <submittedName>
        <fullName evidence="1">Uncharacterized protein</fullName>
    </submittedName>
</protein>
<reference evidence="1 2" key="1">
    <citation type="journal article" date="2023" name="Nucleic Acids Res.">
        <title>The hologenome of Daphnia magna reveals possible DNA methylation and microbiome-mediated evolution of the host genome.</title>
        <authorList>
            <person name="Chaturvedi A."/>
            <person name="Li X."/>
            <person name="Dhandapani V."/>
            <person name="Marshall H."/>
            <person name="Kissane S."/>
            <person name="Cuenca-Cambronero M."/>
            <person name="Asole G."/>
            <person name="Calvet F."/>
            <person name="Ruiz-Romero M."/>
            <person name="Marangio P."/>
            <person name="Guigo R."/>
            <person name="Rago D."/>
            <person name="Mirbahai L."/>
            <person name="Eastwood N."/>
            <person name="Colbourne J.K."/>
            <person name="Zhou J."/>
            <person name="Mallon E."/>
            <person name="Orsini L."/>
        </authorList>
    </citation>
    <scope>NUCLEOTIDE SEQUENCE [LARGE SCALE GENOMIC DNA]</scope>
    <source>
        <strain evidence="1">LRV0_1</strain>
    </source>
</reference>
<organism evidence="1 2">
    <name type="scientific">Daphnia magna</name>
    <dbReference type="NCBI Taxonomy" id="35525"/>
    <lineage>
        <taxon>Eukaryota</taxon>
        <taxon>Metazoa</taxon>
        <taxon>Ecdysozoa</taxon>
        <taxon>Arthropoda</taxon>
        <taxon>Crustacea</taxon>
        <taxon>Branchiopoda</taxon>
        <taxon>Diplostraca</taxon>
        <taxon>Cladocera</taxon>
        <taxon>Anomopoda</taxon>
        <taxon>Daphniidae</taxon>
        <taxon>Daphnia</taxon>
    </lineage>
</organism>